<evidence type="ECO:0000256" key="9">
    <source>
        <dbReference type="PROSITE-ProRule" id="PRU00657"/>
    </source>
</evidence>
<dbReference type="InterPro" id="IPR048513">
    <property type="entry name" value="Dicer_PBD"/>
</dbReference>
<keyword evidence="15" id="KW-1185">Reference proteome</keyword>
<keyword evidence="5" id="KW-0378">Hydrolase</keyword>
<dbReference type="EMBL" id="UYYG01000006">
    <property type="protein sequence ID" value="VDN50661.1"/>
    <property type="molecule type" value="Genomic_DNA"/>
</dbReference>
<dbReference type="OrthoDB" id="2392202at2759"/>
<dbReference type="PROSITE" id="PS51194">
    <property type="entry name" value="HELICASE_CTER"/>
    <property type="match status" value="1"/>
</dbReference>
<evidence type="ECO:0000256" key="8">
    <source>
        <dbReference type="ARBA" id="ARBA00023211"/>
    </source>
</evidence>
<keyword evidence="9" id="KW-0694">RNA-binding</keyword>
<dbReference type="InterPro" id="IPR014001">
    <property type="entry name" value="Helicase_ATP-bd"/>
</dbReference>
<evidence type="ECO:0000256" key="7">
    <source>
        <dbReference type="ARBA" id="ARBA00023158"/>
    </source>
</evidence>
<dbReference type="GO" id="GO:0005524">
    <property type="term" value="F:ATP binding"/>
    <property type="evidence" value="ECO:0007669"/>
    <property type="project" value="InterPro"/>
</dbReference>
<dbReference type="GO" id="GO:0003677">
    <property type="term" value="F:DNA binding"/>
    <property type="evidence" value="ECO:0007669"/>
    <property type="project" value="InterPro"/>
</dbReference>
<dbReference type="Pfam" id="PF00271">
    <property type="entry name" value="Helicase_C"/>
    <property type="match status" value="1"/>
</dbReference>
<evidence type="ECO:0000256" key="3">
    <source>
        <dbReference type="ARBA" id="ARBA00022723"/>
    </source>
</evidence>
<feature type="domain" description="Helicase C-terminal" evidence="11">
    <location>
        <begin position="366"/>
        <end position="521"/>
    </location>
</feature>
<protein>
    <submittedName>
        <fullName evidence="16">Endoribonuclease dcr-1</fullName>
    </submittedName>
</protein>
<evidence type="ECO:0000259" key="10">
    <source>
        <dbReference type="PROSITE" id="PS51192"/>
    </source>
</evidence>
<reference evidence="16" key="1">
    <citation type="submission" date="2017-02" db="UniProtKB">
        <authorList>
            <consortium name="WormBaseParasite"/>
        </authorList>
    </citation>
    <scope>IDENTIFICATION</scope>
</reference>
<dbReference type="Pfam" id="PF04851">
    <property type="entry name" value="ResIII"/>
    <property type="match status" value="1"/>
</dbReference>
<dbReference type="GO" id="GO:0004530">
    <property type="term" value="F:deoxyribonuclease I activity"/>
    <property type="evidence" value="ECO:0007669"/>
    <property type="project" value="TreeGrafter"/>
</dbReference>
<proteinExistence type="inferred from homology"/>
<dbReference type="Pfam" id="PF20930">
    <property type="entry name" value="Dicer_PBD"/>
    <property type="match status" value="1"/>
</dbReference>
<dbReference type="GO" id="GO:0003723">
    <property type="term" value="F:RNA binding"/>
    <property type="evidence" value="ECO:0007669"/>
    <property type="project" value="UniProtKB-UniRule"/>
</dbReference>
<comment type="cofactor">
    <cofactor evidence="1">
        <name>Mn(2+)</name>
        <dbReference type="ChEBI" id="CHEBI:29035"/>
    </cofactor>
</comment>
<keyword evidence="3" id="KW-0479">Metal-binding</keyword>
<dbReference type="Gene3D" id="3.30.160.380">
    <property type="entry name" value="Dicer dimerisation domain"/>
    <property type="match status" value="1"/>
</dbReference>
<dbReference type="InterPro" id="IPR038248">
    <property type="entry name" value="Dicer_dimer_sf"/>
</dbReference>
<evidence type="ECO:0000259" key="12">
    <source>
        <dbReference type="PROSITE" id="PS51327"/>
    </source>
</evidence>
<gene>
    <name evidence="13" type="ORF">DME_LOCUS634</name>
</gene>
<dbReference type="Pfam" id="PF20931">
    <property type="entry name" value="Dicer_platform"/>
    <property type="match status" value="1"/>
</dbReference>
<dbReference type="GO" id="GO:0005737">
    <property type="term" value="C:cytoplasm"/>
    <property type="evidence" value="ECO:0007669"/>
    <property type="project" value="TreeGrafter"/>
</dbReference>
<keyword evidence="4" id="KW-0677">Repeat</keyword>
<dbReference type="STRING" id="318479.A0A0N4UE09"/>
<dbReference type="GO" id="GO:0070578">
    <property type="term" value="C:RISC-loading complex"/>
    <property type="evidence" value="ECO:0007669"/>
    <property type="project" value="TreeGrafter"/>
</dbReference>
<dbReference type="Gene3D" id="3.40.50.300">
    <property type="entry name" value="P-loop containing nucleotide triphosphate hydrolases"/>
    <property type="match status" value="2"/>
</dbReference>
<dbReference type="SMART" id="SM00490">
    <property type="entry name" value="HELICc"/>
    <property type="match status" value="1"/>
</dbReference>
<keyword evidence="8" id="KW-0464">Manganese</keyword>
<dbReference type="InterPro" id="IPR005034">
    <property type="entry name" value="Dicer_dimerisation"/>
</dbReference>
<evidence type="ECO:0000256" key="6">
    <source>
        <dbReference type="ARBA" id="ARBA00022842"/>
    </source>
</evidence>
<dbReference type="PANTHER" id="PTHR14950">
    <property type="entry name" value="DICER-RELATED"/>
    <property type="match status" value="1"/>
</dbReference>
<dbReference type="GO" id="GO:0046872">
    <property type="term" value="F:metal ion binding"/>
    <property type="evidence" value="ECO:0007669"/>
    <property type="project" value="UniProtKB-KW"/>
</dbReference>
<evidence type="ECO:0000256" key="5">
    <source>
        <dbReference type="ARBA" id="ARBA00022801"/>
    </source>
</evidence>
<evidence type="ECO:0000313" key="14">
    <source>
        <dbReference type="Proteomes" id="UP000038040"/>
    </source>
</evidence>
<organism evidence="14 16">
    <name type="scientific">Dracunculus medinensis</name>
    <name type="common">Guinea worm</name>
    <dbReference type="NCBI Taxonomy" id="318479"/>
    <lineage>
        <taxon>Eukaryota</taxon>
        <taxon>Metazoa</taxon>
        <taxon>Ecdysozoa</taxon>
        <taxon>Nematoda</taxon>
        <taxon>Chromadorea</taxon>
        <taxon>Rhabditida</taxon>
        <taxon>Spirurina</taxon>
        <taxon>Dracunculoidea</taxon>
        <taxon>Dracunculidae</taxon>
        <taxon>Dracunculus</taxon>
    </lineage>
</organism>
<evidence type="ECO:0000313" key="13">
    <source>
        <dbReference type="EMBL" id="VDN50661.1"/>
    </source>
</evidence>
<evidence type="ECO:0000259" key="11">
    <source>
        <dbReference type="PROSITE" id="PS51194"/>
    </source>
</evidence>
<dbReference type="Proteomes" id="UP000274756">
    <property type="component" value="Unassembled WGS sequence"/>
</dbReference>
<dbReference type="PANTHER" id="PTHR14950:SF37">
    <property type="entry name" value="ENDORIBONUCLEASE DICER"/>
    <property type="match status" value="1"/>
</dbReference>
<dbReference type="PROSITE" id="PS51327">
    <property type="entry name" value="DICER_DSRBF"/>
    <property type="match status" value="1"/>
</dbReference>
<dbReference type="Pfam" id="PF03368">
    <property type="entry name" value="Dicer_dimer"/>
    <property type="match status" value="1"/>
</dbReference>
<dbReference type="InterPro" id="IPR027417">
    <property type="entry name" value="P-loop_NTPase"/>
</dbReference>
<dbReference type="WBParaSite" id="DME_0000558901-mRNA-1">
    <property type="protein sequence ID" value="DME_0000558901-mRNA-1"/>
    <property type="gene ID" value="DME_0000558901"/>
</dbReference>
<accession>A0A0N4UE09</accession>
<dbReference type="Gene3D" id="2.170.260.10">
    <property type="entry name" value="paz domain"/>
    <property type="match status" value="1"/>
</dbReference>
<evidence type="ECO:0000256" key="1">
    <source>
        <dbReference type="ARBA" id="ARBA00001936"/>
    </source>
</evidence>
<dbReference type="GO" id="GO:0006309">
    <property type="term" value="P:apoptotic DNA fragmentation"/>
    <property type="evidence" value="ECO:0007669"/>
    <property type="project" value="TreeGrafter"/>
</dbReference>
<dbReference type="CDD" id="cd15903">
    <property type="entry name" value="Dicer_PBD"/>
    <property type="match status" value="1"/>
</dbReference>
<dbReference type="GO" id="GO:0030422">
    <property type="term" value="P:siRNA processing"/>
    <property type="evidence" value="ECO:0007669"/>
    <property type="project" value="TreeGrafter"/>
</dbReference>
<dbReference type="AlphaFoldDB" id="A0A0N4UE09"/>
<dbReference type="PROSITE" id="PS51192">
    <property type="entry name" value="HELICASE_ATP_BIND_1"/>
    <property type="match status" value="1"/>
</dbReference>
<comment type="similarity">
    <text evidence="9">Belongs to the helicase family. Dicer subfamily.</text>
</comment>
<sequence length="902" mass="103914">MDGNTKVELLVKACSGNIIVSLETECGKAFIATLLIREFTNKLVNGDGKKAIFVVDKVSLVEQQASRIECHTTLRIGRMHRPLKVILSKFVSYLDEHEILVITSQVLFDLINQGFFHLEKAALLIFDECHYALSKKHPYAQILQNYRKLPVNNRPRILGLTASLINNKIEPEMLEKLLGKLENIMCCRIYTASDLVSVSKYGSKPQEYLIICQDYMLEACEDNQLICKIMNNLRLFCVKCNEFNPDFDIDPRKPVVEALCRTLSVFKQMGPWCVWKVMQLFQRQLKKHCKQRLLPNKQVLFLKMGETVMRLSKKILSSKMSEVKSVGHLKPFLTPRIIRLLEVLQFFCPKNIEKMQSDFFFSGIIFVEQRYVAYVINILIKAIAKLDHETFGYLSSDFIIGYNNASAGSDEALALHRRQEEVLRKFRSKTLNLLITTSVLEEGIDVRQCNVVIRFDKPNNYRSYIRSKGRAQMEGSYYFILVDENDSDSFKDDLWNFNKIEEVNGFLIIKKILLKRCQNIHNPPEPHSQDIDEIVEPYVVNSTGAKVTLSSAIGLINRYCAKLPSDIFTRLVPKNRIVSVLVDDKQMYKAELFLPINSPIKEAVSIKEPMASKKLAQMAVALEACKLLHERKELNDNLLPVSKDVLTLTALDDDPDEYIPNLDGKVGSARRRQLYDKRMAKALNGSMPNADSECYVYVMEIDLRKAATSATNPKKRKITNPIDADFCFGFLTKKRIPNIPPFPMFLRQGRVQTNIFLYESRRFVTYENLMLLKEFHHYIFDSILRLVKGGFAFVPDKAPVNILIVPLRRERDLSQGNVIFVLDYAYIRNIMSLACNLPRVPSEIERQAFKFEASDFKDSVVTPWYRDKDQPSFYYVAEVILFLIQTINLVNKQITLIDYLSR</sequence>
<dbReference type="SUPFAM" id="SSF52540">
    <property type="entry name" value="P-loop containing nucleoside triphosphate hydrolases"/>
    <property type="match status" value="1"/>
</dbReference>
<keyword evidence="2" id="KW-0540">Nuclease</keyword>
<name>A0A0N4UE09_DRAME</name>
<dbReference type="SMART" id="SM00487">
    <property type="entry name" value="DEXDc"/>
    <property type="match status" value="1"/>
</dbReference>
<dbReference type="Proteomes" id="UP000038040">
    <property type="component" value="Unplaced"/>
</dbReference>
<dbReference type="GO" id="GO:0005634">
    <property type="term" value="C:nucleus"/>
    <property type="evidence" value="ECO:0007669"/>
    <property type="project" value="TreeGrafter"/>
</dbReference>
<dbReference type="GO" id="GO:0004525">
    <property type="term" value="F:ribonuclease III activity"/>
    <property type="evidence" value="ECO:0007669"/>
    <property type="project" value="TreeGrafter"/>
</dbReference>
<dbReference type="GO" id="GO:0031054">
    <property type="term" value="P:pre-miRNA processing"/>
    <property type="evidence" value="ECO:0007669"/>
    <property type="project" value="TreeGrafter"/>
</dbReference>
<evidence type="ECO:0000313" key="16">
    <source>
        <dbReference type="WBParaSite" id="DME_0000558901-mRNA-1"/>
    </source>
</evidence>
<evidence type="ECO:0000256" key="4">
    <source>
        <dbReference type="ARBA" id="ARBA00022737"/>
    </source>
</evidence>
<dbReference type="InterPro" id="IPR048512">
    <property type="entry name" value="Dicer_platform"/>
</dbReference>
<keyword evidence="6" id="KW-0460">Magnesium</keyword>
<keyword evidence="7" id="KW-0943">RNA-mediated gene silencing</keyword>
<dbReference type="InterPro" id="IPR006935">
    <property type="entry name" value="Helicase/UvrB_N"/>
</dbReference>
<evidence type="ECO:0000313" key="15">
    <source>
        <dbReference type="Proteomes" id="UP000274756"/>
    </source>
</evidence>
<reference evidence="13 15" key="2">
    <citation type="submission" date="2018-11" db="EMBL/GenBank/DDBJ databases">
        <authorList>
            <consortium name="Pathogen Informatics"/>
        </authorList>
    </citation>
    <scope>NUCLEOTIDE SEQUENCE [LARGE SCALE GENOMIC DNA]</scope>
</reference>
<evidence type="ECO:0000256" key="2">
    <source>
        <dbReference type="ARBA" id="ARBA00022722"/>
    </source>
</evidence>
<feature type="domain" description="Dicer dsRNA-binding fold" evidence="12">
    <location>
        <begin position="552"/>
        <end position="648"/>
    </location>
</feature>
<feature type="domain" description="Helicase ATP-binding" evidence="10">
    <location>
        <begin position="9"/>
        <end position="182"/>
    </location>
</feature>
<dbReference type="InterPro" id="IPR001650">
    <property type="entry name" value="Helicase_C-like"/>
</dbReference>